<proteinExistence type="predicted"/>
<dbReference type="AlphaFoldDB" id="A0A940WX90"/>
<feature type="transmembrane region" description="Helical" evidence="2">
    <location>
        <begin position="7"/>
        <end position="25"/>
    </location>
</feature>
<reference evidence="3" key="1">
    <citation type="submission" date="2021-03" db="EMBL/GenBank/DDBJ databases">
        <title>Bacillus suaedae sp. nov., isolated from Suaeda aralocaspica.</title>
        <authorList>
            <person name="Lei R.F.R."/>
        </authorList>
    </citation>
    <scope>NUCLEOTIDE SEQUENCE</scope>
    <source>
        <strain evidence="3">YZJH907-2</strain>
    </source>
</reference>
<evidence type="ECO:0008006" key="5">
    <source>
        <dbReference type="Google" id="ProtNLM"/>
    </source>
</evidence>
<evidence type="ECO:0000313" key="3">
    <source>
        <dbReference type="EMBL" id="MBP3952322.1"/>
    </source>
</evidence>
<accession>A0A940WX90</accession>
<keyword evidence="2" id="KW-1133">Transmembrane helix</keyword>
<protein>
    <recommendedName>
        <fullName evidence="5">YqhP</fullName>
    </recommendedName>
</protein>
<feature type="region of interest" description="Disordered" evidence="1">
    <location>
        <begin position="60"/>
        <end position="133"/>
    </location>
</feature>
<evidence type="ECO:0000256" key="2">
    <source>
        <dbReference type="SAM" id="Phobius"/>
    </source>
</evidence>
<dbReference type="Proteomes" id="UP000678228">
    <property type="component" value="Unassembled WGS sequence"/>
</dbReference>
<gene>
    <name evidence="3" type="ORF">J7W16_14365</name>
</gene>
<keyword evidence="2" id="KW-0812">Transmembrane</keyword>
<keyword evidence="4" id="KW-1185">Reference proteome</keyword>
<evidence type="ECO:0000256" key="1">
    <source>
        <dbReference type="SAM" id="MobiDB-lite"/>
    </source>
</evidence>
<feature type="compositionally biased region" description="Basic residues" evidence="1">
    <location>
        <begin position="123"/>
        <end position="133"/>
    </location>
</feature>
<organism evidence="3 4">
    <name type="scientific">Halalkalibacter suaedae</name>
    <dbReference type="NCBI Taxonomy" id="2822140"/>
    <lineage>
        <taxon>Bacteria</taxon>
        <taxon>Bacillati</taxon>
        <taxon>Bacillota</taxon>
        <taxon>Bacilli</taxon>
        <taxon>Bacillales</taxon>
        <taxon>Bacillaceae</taxon>
        <taxon>Halalkalibacter</taxon>
    </lineage>
</organism>
<keyword evidence="2" id="KW-0472">Membrane</keyword>
<dbReference type="RefSeq" id="WP_210598004.1">
    <property type="nucleotide sequence ID" value="NZ_JAGKSQ010000005.1"/>
</dbReference>
<dbReference type="EMBL" id="JAGKSQ010000005">
    <property type="protein sequence ID" value="MBP3952322.1"/>
    <property type="molecule type" value="Genomic_DNA"/>
</dbReference>
<name>A0A940WX90_9BACI</name>
<sequence length="133" mass="15155">MQSIMKYVIPAVLILAVIGLVLNPFDFLRQIVTIAVIAGIIFLIYRLYMSRKYGIPFLPSQSGPSRAQIRKAKRTSTQKVTQPPSKFRPRTSSGNSKSKKKSEPLLKKRREDHQLTVIEGKKNKSKKKNRALF</sequence>
<evidence type="ECO:0000313" key="4">
    <source>
        <dbReference type="Proteomes" id="UP000678228"/>
    </source>
</evidence>
<comment type="caution">
    <text evidence="3">The sequence shown here is derived from an EMBL/GenBank/DDBJ whole genome shotgun (WGS) entry which is preliminary data.</text>
</comment>
<feature type="transmembrane region" description="Helical" evidence="2">
    <location>
        <begin position="31"/>
        <end position="48"/>
    </location>
</feature>
<feature type="compositionally biased region" description="Basic and acidic residues" evidence="1">
    <location>
        <begin position="101"/>
        <end position="122"/>
    </location>
</feature>